<name>A0AAN8PNS0_PATCE</name>
<dbReference type="Gene3D" id="1.10.150.130">
    <property type="match status" value="1"/>
</dbReference>
<proteinExistence type="predicted"/>
<organism evidence="2 3">
    <name type="scientific">Patella caerulea</name>
    <name type="common">Rayed Mediterranean limpet</name>
    <dbReference type="NCBI Taxonomy" id="87958"/>
    <lineage>
        <taxon>Eukaryota</taxon>
        <taxon>Metazoa</taxon>
        <taxon>Spiralia</taxon>
        <taxon>Lophotrochozoa</taxon>
        <taxon>Mollusca</taxon>
        <taxon>Gastropoda</taxon>
        <taxon>Patellogastropoda</taxon>
        <taxon>Patelloidea</taxon>
        <taxon>Patellidae</taxon>
        <taxon>Patella</taxon>
    </lineage>
</organism>
<dbReference type="AlphaFoldDB" id="A0AAN8PNS0"/>
<protein>
    <recommendedName>
        <fullName evidence="4">Core-binding (CB) domain-containing protein</fullName>
    </recommendedName>
</protein>
<accession>A0AAN8PNS0</accession>
<keyword evidence="3" id="KW-1185">Reference proteome</keyword>
<reference evidence="2 3" key="1">
    <citation type="submission" date="2024-01" db="EMBL/GenBank/DDBJ databases">
        <title>The genome of the rayed Mediterranean limpet Patella caerulea (Linnaeus, 1758).</title>
        <authorList>
            <person name="Anh-Thu Weber A."/>
            <person name="Halstead-Nussloch G."/>
        </authorList>
    </citation>
    <scope>NUCLEOTIDE SEQUENCE [LARGE SCALE GENOMIC DNA]</scope>
    <source>
        <strain evidence="2">AATW-2023a</strain>
        <tissue evidence="2">Whole specimen</tissue>
    </source>
</reference>
<comment type="caution">
    <text evidence="2">The sequence shown here is derived from an EMBL/GenBank/DDBJ whole genome shotgun (WGS) entry which is preliminary data.</text>
</comment>
<keyword evidence="1" id="KW-0238">DNA-binding</keyword>
<dbReference type="SUPFAM" id="SSF47823">
    <property type="entry name" value="lambda integrase-like, N-terminal domain"/>
    <property type="match status" value="1"/>
</dbReference>
<dbReference type="EMBL" id="JAZGQO010000008">
    <property type="protein sequence ID" value="KAK6180584.1"/>
    <property type="molecule type" value="Genomic_DNA"/>
</dbReference>
<evidence type="ECO:0000256" key="1">
    <source>
        <dbReference type="ARBA" id="ARBA00023125"/>
    </source>
</evidence>
<gene>
    <name evidence="2" type="ORF">SNE40_012714</name>
</gene>
<dbReference type="Proteomes" id="UP001347796">
    <property type="component" value="Unassembled WGS sequence"/>
</dbReference>
<evidence type="ECO:0008006" key="4">
    <source>
        <dbReference type="Google" id="ProtNLM"/>
    </source>
</evidence>
<evidence type="ECO:0000313" key="2">
    <source>
        <dbReference type="EMBL" id="KAK6180584.1"/>
    </source>
</evidence>
<sequence length="155" mass="17290">MGKIPSASTGGRRKSIECSKQYNTEDLQHEVDRLVTAAFSRNTHLAYSTGLTAFTYFCDRCGILEKWPPSLDIVLKFIASLSLRGLAPSTVRSYVSSIGYKCKLLNLFDVARNFLVLKALEGMRRGCNNRDTRMPVTIILLRSILVILPSICLNS</sequence>
<evidence type="ECO:0000313" key="3">
    <source>
        <dbReference type="Proteomes" id="UP001347796"/>
    </source>
</evidence>
<dbReference type="InterPro" id="IPR010998">
    <property type="entry name" value="Integrase_recombinase_N"/>
</dbReference>
<dbReference type="GO" id="GO:0003677">
    <property type="term" value="F:DNA binding"/>
    <property type="evidence" value="ECO:0007669"/>
    <property type="project" value="UniProtKB-KW"/>
</dbReference>